<proteinExistence type="predicted"/>
<accession>A0A5J4RPS4</accession>
<dbReference type="AlphaFoldDB" id="A0A5J4RPS4"/>
<reference evidence="1" key="1">
    <citation type="submission" date="2019-03" db="EMBL/GenBank/DDBJ databases">
        <title>Single cell metagenomics reveals metabolic interactions within the superorganism composed of flagellate Streblomastix strix and complex community of Bacteroidetes bacteria on its surface.</title>
        <authorList>
            <person name="Treitli S.C."/>
            <person name="Kolisko M."/>
            <person name="Husnik F."/>
            <person name="Keeling P."/>
            <person name="Hampl V."/>
        </authorList>
    </citation>
    <scope>NUCLEOTIDE SEQUENCE</scope>
    <source>
        <strain evidence="1">STM</strain>
    </source>
</reference>
<organism evidence="1">
    <name type="scientific">termite gut metagenome</name>
    <dbReference type="NCBI Taxonomy" id="433724"/>
    <lineage>
        <taxon>unclassified sequences</taxon>
        <taxon>metagenomes</taxon>
        <taxon>organismal metagenomes</taxon>
    </lineage>
</organism>
<comment type="caution">
    <text evidence="1">The sequence shown here is derived from an EMBL/GenBank/DDBJ whole genome shotgun (WGS) entry which is preliminary data.</text>
</comment>
<evidence type="ECO:0000313" key="1">
    <source>
        <dbReference type="EMBL" id="KAA6335140.1"/>
    </source>
</evidence>
<gene>
    <name evidence="1" type="ORF">EZS27_016596</name>
</gene>
<sequence length="203" mass="23657">MAVDLRHPFNEGMNLLLTWRNRYSKVEYGEKVLMNIFYRKYTMEFMWNEIDNSFQKKIFGGRKVLWNDFNQGFQKLKSSYQQNAVSKTQPVLMNLLTEQSQRKVGTISYASYKDRIIGARQGNKNDIEEIEYAYLYYLLTDESILLWGAFGGTGLSKIEAIGKMTGLVIETEELNSYDKIDNMLSQLCVAPYLHKIYNPLPPL</sequence>
<dbReference type="EMBL" id="SNRY01000923">
    <property type="protein sequence ID" value="KAA6335140.1"/>
    <property type="molecule type" value="Genomic_DNA"/>
</dbReference>
<name>A0A5J4RPS4_9ZZZZ</name>
<protein>
    <submittedName>
        <fullName evidence="1">Uncharacterized protein</fullName>
    </submittedName>
</protein>